<dbReference type="EMBL" id="JAGRRH010000002">
    <property type="protein sequence ID" value="KAG7372971.1"/>
    <property type="molecule type" value="Genomic_DNA"/>
</dbReference>
<keyword evidence="1" id="KW-0812">Transmembrane</keyword>
<dbReference type="AlphaFoldDB" id="A0A9K3Q6Z2"/>
<keyword evidence="1" id="KW-0472">Membrane</keyword>
<gene>
    <name evidence="2" type="ORF">IV203_033695</name>
</gene>
<reference evidence="2" key="1">
    <citation type="journal article" date="2021" name="Sci. Rep.">
        <title>Diploid genomic architecture of Nitzschia inconspicua, an elite biomass production diatom.</title>
        <authorList>
            <person name="Oliver A."/>
            <person name="Podell S."/>
            <person name="Pinowska A."/>
            <person name="Traller J.C."/>
            <person name="Smith S.R."/>
            <person name="McClure R."/>
            <person name="Beliaev A."/>
            <person name="Bohutskyi P."/>
            <person name="Hill E.A."/>
            <person name="Rabines A."/>
            <person name="Zheng H."/>
            <person name="Allen L.Z."/>
            <person name="Kuo A."/>
            <person name="Grigoriev I.V."/>
            <person name="Allen A.E."/>
            <person name="Hazlebeck D."/>
            <person name="Allen E.E."/>
        </authorList>
    </citation>
    <scope>NUCLEOTIDE SEQUENCE</scope>
    <source>
        <strain evidence="2">Hildebrandi</strain>
    </source>
</reference>
<sequence>MPTVDEHEEKDKLKKWINSIPMEVTTRYLVLDQLVLAMASDLVLQRAFGSTFQNLIVNWHKYRQENLKALGLIDLEIISLSSACWSGSVNSLTCRSRRSISCNKRSAAWSFEVVCFRLRCTLRICEMMNCKFKKSSCCSGCFISACFFKSASLEMEKFRRALFHGETKLWIRRGGVGPGVELRAPPNIHGSGTHCGIGGLPFFVFSTILLKSFLLLLCLRRVEDQNGKIQQGGSNQVVVETPGLSLPAVFRTGWANRGRDTLWEYISDSFVLSKQAGKTLSKWTRRIGDVIYGGQPPIFDDIGGYHSEPASDPYYEDEPWMNPRLT</sequence>
<protein>
    <submittedName>
        <fullName evidence="2">Uncharacterized protein</fullName>
    </submittedName>
</protein>
<name>A0A9K3Q6Z2_9STRA</name>
<reference evidence="2" key="2">
    <citation type="submission" date="2021-04" db="EMBL/GenBank/DDBJ databases">
        <authorList>
            <person name="Podell S."/>
        </authorList>
    </citation>
    <scope>NUCLEOTIDE SEQUENCE</scope>
    <source>
        <strain evidence="2">Hildebrandi</strain>
    </source>
</reference>
<keyword evidence="1" id="KW-1133">Transmembrane helix</keyword>
<evidence type="ECO:0000313" key="2">
    <source>
        <dbReference type="EMBL" id="KAG7372971.1"/>
    </source>
</evidence>
<organism evidence="2 3">
    <name type="scientific">Nitzschia inconspicua</name>
    <dbReference type="NCBI Taxonomy" id="303405"/>
    <lineage>
        <taxon>Eukaryota</taxon>
        <taxon>Sar</taxon>
        <taxon>Stramenopiles</taxon>
        <taxon>Ochrophyta</taxon>
        <taxon>Bacillariophyta</taxon>
        <taxon>Bacillariophyceae</taxon>
        <taxon>Bacillariophycidae</taxon>
        <taxon>Bacillariales</taxon>
        <taxon>Bacillariaceae</taxon>
        <taxon>Nitzschia</taxon>
    </lineage>
</organism>
<dbReference type="Proteomes" id="UP000693970">
    <property type="component" value="Unassembled WGS sequence"/>
</dbReference>
<accession>A0A9K3Q6Z2</accession>
<keyword evidence="3" id="KW-1185">Reference proteome</keyword>
<evidence type="ECO:0000313" key="3">
    <source>
        <dbReference type="Proteomes" id="UP000693970"/>
    </source>
</evidence>
<evidence type="ECO:0000256" key="1">
    <source>
        <dbReference type="SAM" id="Phobius"/>
    </source>
</evidence>
<proteinExistence type="predicted"/>
<feature type="transmembrane region" description="Helical" evidence="1">
    <location>
        <begin position="200"/>
        <end position="219"/>
    </location>
</feature>
<comment type="caution">
    <text evidence="2">The sequence shown here is derived from an EMBL/GenBank/DDBJ whole genome shotgun (WGS) entry which is preliminary data.</text>
</comment>